<comment type="similarity">
    <text evidence="2">Belongs to the bacterial phospholipase C family.</text>
</comment>
<dbReference type="PANTHER" id="PTHR31956">
    <property type="entry name" value="NON-SPECIFIC PHOSPHOLIPASE C4-RELATED"/>
    <property type="match status" value="1"/>
</dbReference>
<dbReference type="Gene3D" id="3.40.720.10">
    <property type="entry name" value="Alkaline Phosphatase, subunit A"/>
    <property type="match status" value="1"/>
</dbReference>
<reference evidence="10" key="1">
    <citation type="submission" date="2016-10" db="EMBL/GenBank/DDBJ databases">
        <authorList>
            <person name="Varghese N."/>
            <person name="Submissions S."/>
        </authorList>
    </citation>
    <scope>NUCLEOTIDE SEQUENCE [LARGE SCALE GENOMIC DNA]</scope>
    <source>
        <strain evidence="10">IBRC-M 10403</strain>
    </source>
</reference>
<sequence length="122" mass="13064">MVDLSRRRILGISGAAAASLLPPSVHAAMAEPMRRGGLDAVEHVVVLTQENRSFDHYFGALRGVRGFGDRHPLRLPSGGSVFEQPNPAGGVVLPFSVSGSTNPNRNYLWTGTTASRRTARGR</sequence>
<keyword evidence="4" id="KW-0134">Cell wall</keyword>
<dbReference type="InterPro" id="IPR017850">
    <property type="entry name" value="Alkaline_phosphatase_core_sf"/>
</dbReference>
<gene>
    <name evidence="9" type="ORF">SAMN05216174_105258</name>
</gene>
<evidence type="ECO:0000256" key="6">
    <source>
        <dbReference type="ARBA" id="ARBA00023026"/>
    </source>
</evidence>
<dbReference type="GO" id="GO:0034480">
    <property type="term" value="F:phosphatidylcholine phospholipase C activity"/>
    <property type="evidence" value="ECO:0007669"/>
    <property type="project" value="UniProtKB-EC"/>
</dbReference>
<evidence type="ECO:0000256" key="8">
    <source>
        <dbReference type="SAM" id="SignalP"/>
    </source>
</evidence>
<evidence type="ECO:0000313" key="10">
    <source>
        <dbReference type="Proteomes" id="UP000199501"/>
    </source>
</evidence>
<proteinExistence type="inferred from homology"/>
<dbReference type="InterPro" id="IPR007312">
    <property type="entry name" value="Phosphoesterase"/>
</dbReference>
<keyword evidence="8" id="KW-0732">Signal</keyword>
<accession>A0A1G6QH23</accession>
<keyword evidence="10" id="KW-1185">Reference proteome</keyword>
<dbReference type="RefSeq" id="WP_228771599.1">
    <property type="nucleotide sequence ID" value="NZ_FMZZ01000005.1"/>
</dbReference>
<dbReference type="PANTHER" id="PTHR31956:SF1">
    <property type="entry name" value="NON-SPECIFIC PHOSPHOLIPASE C1"/>
    <property type="match status" value="1"/>
</dbReference>
<dbReference type="AlphaFoldDB" id="A0A1G6QH23"/>
<dbReference type="STRING" id="1271860.SAMN05216174_105258"/>
<dbReference type="InterPro" id="IPR006311">
    <property type="entry name" value="TAT_signal"/>
</dbReference>
<feature type="signal peptide" evidence="8">
    <location>
        <begin position="1"/>
        <end position="27"/>
    </location>
</feature>
<comment type="subcellular location">
    <subcellularLocation>
        <location evidence="1">Secreted</location>
        <location evidence="1">Cell wall</location>
    </subcellularLocation>
</comment>
<evidence type="ECO:0000256" key="2">
    <source>
        <dbReference type="ARBA" id="ARBA00009717"/>
    </source>
</evidence>
<evidence type="ECO:0000256" key="3">
    <source>
        <dbReference type="ARBA" id="ARBA00012018"/>
    </source>
</evidence>
<keyword evidence="5" id="KW-0378">Hydrolase</keyword>
<evidence type="ECO:0000256" key="7">
    <source>
        <dbReference type="ARBA" id="ARBA00048421"/>
    </source>
</evidence>
<protein>
    <recommendedName>
        <fullName evidence="3">phospholipase C</fullName>
        <ecNumber evidence="3">3.1.4.3</ecNumber>
    </recommendedName>
</protein>
<keyword evidence="6" id="KW-0843">Virulence</keyword>
<evidence type="ECO:0000256" key="5">
    <source>
        <dbReference type="ARBA" id="ARBA00022801"/>
    </source>
</evidence>
<feature type="chain" id="PRO_5011489091" description="phospholipase C" evidence="8">
    <location>
        <begin position="28"/>
        <end position="122"/>
    </location>
</feature>
<dbReference type="PROSITE" id="PS51318">
    <property type="entry name" value="TAT"/>
    <property type="match status" value="1"/>
</dbReference>
<organism evidence="9 10">
    <name type="scientific">Actinokineospora iranica</name>
    <dbReference type="NCBI Taxonomy" id="1271860"/>
    <lineage>
        <taxon>Bacteria</taxon>
        <taxon>Bacillati</taxon>
        <taxon>Actinomycetota</taxon>
        <taxon>Actinomycetes</taxon>
        <taxon>Pseudonocardiales</taxon>
        <taxon>Pseudonocardiaceae</taxon>
        <taxon>Actinokineospora</taxon>
    </lineage>
</organism>
<evidence type="ECO:0000313" key="9">
    <source>
        <dbReference type="EMBL" id="SDC91006.1"/>
    </source>
</evidence>
<name>A0A1G6QH23_9PSEU</name>
<evidence type="ECO:0000256" key="1">
    <source>
        <dbReference type="ARBA" id="ARBA00004191"/>
    </source>
</evidence>
<dbReference type="Proteomes" id="UP000199501">
    <property type="component" value="Unassembled WGS sequence"/>
</dbReference>
<keyword evidence="4" id="KW-0964">Secreted</keyword>
<dbReference type="EMBL" id="FMZZ01000005">
    <property type="protein sequence ID" value="SDC91006.1"/>
    <property type="molecule type" value="Genomic_DNA"/>
</dbReference>
<dbReference type="EC" id="3.1.4.3" evidence="3"/>
<evidence type="ECO:0000256" key="4">
    <source>
        <dbReference type="ARBA" id="ARBA00022512"/>
    </source>
</evidence>
<comment type="catalytic activity">
    <reaction evidence="7">
        <text>a 1,2-diacyl-sn-glycero-3-phosphocholine + H2O = phosphocholine + a 1,2-diacyl-sn-glycerol + H(+)</text>
        <dbReference type="Rhea" id="RHEA:10604"/>
        <dbReference type="ChEBI" id="CHEBI:15377"/>
        <dbReference type="ChEBI" id="CHEBI:15378"/>
        <dbReference type="ChEBI" id="CHEBI:17815"/>
        <dbReference type="ChEBI" id="CHEBI:57643"/>
        <dbReference type="ChEBI" id="CHEBI:295975"/>
        <dbReference type="EC" id="3.1.4.3"/>
    </reaction>
    <physiologicalReaction direction="left-to-right" evidence="7">
        <dbReference type="Rhea" id="RHEA:10605"/>
    </physiologicalReaction>
</comment>
<dbReference type="Pfam" id="PF04185">
    <property type="entry name" value="Phosphoesterase"/>
    <property type="match status" value="1"/>
</dbReference>